<feature type="domain" description="Hemerythrin-like" evidence="1">
    <location>
        <begin position="4"/>
        <end position="118"/>
    </location>
</feature>
<organism evidence="2 3">
    <name type="scientific">Cystobacter fuscus (strain ATCC 25194 / DSM 2262 / NBRC 100088 / M29)</name>
    <dbReference type="NCBI Taxonomy" id="1242864"/>
    <lineage>
        <taxon>Bacteria</taxon>
        <taxon>Pseudomonadati</taxon>
        <taxon>Myxococcota</taxon>
        <taxon>Myxococcia</taxon>
        <taxon>Myxococcales</taxon>
        <taxon>Cystobacterineae</taxon>
        <taxon>Archangiaceae</taxon>
        <taxon>Cystobacter</taxon>
    </lineage>
</organism>
<evidence type="ECO:0000313" key="2">
    <source>
        <dbReference type="EMBL" id="EPX64682.1"/>
    </source>
</evidence>
<sequence>MSDTIIDLQKRDHMLLDELLQRHERATPIGRRDTFREIVNLVTTHAFAEETVLFPFSRRVMTSAEAITSEIESRHQRINELLKEMETFEPGEAGFEARARELFPLLRVDVRDEEDRLLVTLEQRLDREELTRLGTTWAIAKRGAPNRAHPGISRRPLGNLLAGIPLFFVDRMRELLARWRHAPQ</sequence>
<dbReference type="OrthoDB" id="9793637at2"/>
<dbReference type="Gene3D" id="1.20.120.520">
    <property type="entry name" value="nmb1532 protein domain like"/>
    <property type="match status" value="1"/>
</dbReference>
<dbReference type="Pfam" id="PF01814">
    <property type="entry name" value="Hemerythrin"/>
    <property type="match status" value="1"/>
</dbReference>
<accession>S9PQD5</accession>
<dbReference type="eggNOG" id="COG5592">
    <property type="taxonomic scope" value="Bacteria"/>
</dbReference>
<dbReference type="Proteomes" id="UP000011682">
    <property type="component" value="Unassembled WGS sequence"/>
</dbReference>
<dbReference type="InterPro" id="IPR012312">
    <property type="entry name" value="Hemerythrin-like"/>
</dbReference>
<dbReference type="AlphaFoldDB" id="S9PQD5"/>
<dbReference type="PANTHER" id="PTHR35585:SF1">
    <property type="entry name" value="HHE DOMAIN PROTEIN (AFU_ORTHOLOGUE AFUA_4G00730)"/>
    <property type="match status" value="1"/>
</dbReference>
<proteinExistence type="predicted"/>
<evidence type="ECO:0000259" key="1">
    <source>
        <dbReference type="Pfam" id="PF01814"/>
    </source>
</evidence>
<comment type="caution">
    <text evidence="2">The sequence shown here is derived from an EMBL/GenBank/DDBJ whole genome shotgun (WGS) entry which is preliminary data.</text>
</comment>
<gene>
    <name evidence="2" type="ORF">D187_000104</name>
</gene>
<dbReference type="EMBL" id="ANAH02000001">
    <property type="protein sequence ID" value="EPX64682.1"/>
    <property type="molecule type" value="Genomic_DNA"/>
</dbReference>
<keyword evidence="3" id="KW-1185">Reference proteome</keyword>
<dbReference type="PANTHER" id="PTHR35585">
    <property type="entry name" value="HHE DOMAIN PROTEIN (AFU_ORTHOLOGUE AFUA_4G00730)"/>
    <property type="match status" value="1"/>
</dbReference>
<dbReference type="RefSeq" id="WP_002630021.1">
    <property type="nucleotide sequence ID" value="NZ_ANAH02000001.1"/>
</dbReference>
<name>S9PQD5_CYSF2</name>
<evidence type="ECO:0000313" key="3">
    <source>
        <dbReference type="Proteomes" id="UP000011682"/>
    </source>
</evidence>
<reference evidence="2" key="1">
    <citation type="submission" date="2013-05" db="EMBL/GenBank/DDBJ databases">
        <title>Genome assembly of Cystobacter fuscus DSM 2262.</title>
        <authorList>
            <person name="Sharma G."/>
            <person name="Khatri I."/>
            <person name="Kaur C."/>
            <person name="Mayilraj S."/>
            <person name="Subramanian S."/>
        </authorList>
    </citation>
    <scope>NUCLEOTIDE SEQUENCE [LARGE SCALE GENOMIC DNA]</scope>
    <source>
        <strain evidence="2">DSM 2262</strain>
    </source>
</reference>
<protein>
    <recommendedName>
        <fullName evidence="1">Hemerythrin-like domain-containing protein</fullName>
    </recommendedName>
</protein>